<dbReference type="InterPro" id="IPR051912">
    <property type="entry name" value="Alkylbase_DNA_Glycosylase/TA"/>
</dbReference>
<sequence>MPVKKSFSIPVPALFSFDECAWFLHRNFDDCMHKVVDGKVYKALEYDGNVLLFSIEGRKEHIYIKSLLDGWSTDTIQFIRRYIVEWFDLDRDIQVFYSLLASQPPFQQMTEDYLGLRLIGINDLFEALAWSIIGQQINLKFAYTLKRRLVEKLGKSVQWQQHMFYIFPQPSAILTADDQWLREIQLSSKKIEYLKIVAAAFIDGTLSKEELKSLPTSEARHRHLIRLKGIGKWTANYALMKSIKDLNVIPHGDIGIYQALENFGMLANRKDQAQIENIFANFDGWEAYFVLYLWRSLVNK</sequence>
<name>A0A291QQ49_9BACT</name>
<dbReference type="Pfam" id="PF07934">
    <property type="entry name" value="OGG_N"/>
    <property type="match status" value="1"/>
</dbReference>
<dbReference type="GO" id="GO:0006285">
    <property type="term" value="P:base-excision repair, AP site formation"/>
    <property type="evidence" value="ECO:0007669"/>
    <property type="project" value="TreeGrafter"/>
</dbReference>
<evidence type="ECO:0000313" key="8">
    <source>
        <dbReference type="EMBL" id="ATL46129.1"/>
    </source>
</evidence>
<keyword evidence="9" id="KW-1185">Reference proteome</keyword>
<keyword evidence="6" id="KW-0234">DNA repair</keyword>
<dbReference type="FunFam" id="1.10.340.30:FF:000004">
    <property type="entry name" value="DNA-3-methyladenine glycosylase II"/>
    <property type="match status" value="1"/>
</dbReference>
<evidence type="ECO:0000259" key="7">
    <source>
        <dbReference type="SMART" id="SM00478"/>
    </source>
</evidence>
<dbReference type="PANTHER" id="PTHR43003">
    <property type="entry name" value="DNA-3-METHYLADENINE GLYCOSYLASE"/>
    <property type="match status" value="1"/>
</dbReference>
<dbReference type="PANTHER" id="PTHR43003:SF12">
    <property type="entry name" value="DNA-3-METHYLADENINE GLYCOSYLASE"/>
    <property type="match status" value="1"/>
</dbReference>
<dbReference type="EMBL" id="CP023777">
    <property type="protein sequence ID" value="ATL46129.1"/>
    <property type="molecule type" value="Genomic_DNA"/>
</dbReference>
<dbReference type="KEGG" id="cbae:COR50_02515"/>
<accession>A0A291QQ49</accession>
<dbReference type="GO" id="GO:0008534">
    <property type="term" value="F:oxidized purine nucleobase lesion DNA N-glycosylase activity"/>
    <property type="evidence" value="ECO:0007669"/>
    <property type="project" value="InterPro"/>
</dbReference>
<dbReference type="GO" id="GO:0043916">
    <property type="term" value="F:DNA-7-methylguanine glycosylase activity"/>
    <property type="evidence" value="ECO:0007669"/>
    <property type="project" value="TreeGrafter"/>
</dbReference>
<evidence type="ECO:0000256" key="4">
    <source>
        <dbReference type="ARBA" id="ARBA00022763"/>
    </source>
</evidence>
<dbReference type="EC" id="3.2.2.21" evidence="3"/>
<reference evidence="8 9" key="1">
    <citation type="submission" date="2017-10" db="EMBL/GenBank/DDBJ databases">
        <title>Paenichitinophaga pekingensis gen. nov., sp. nov., isolated from activated sludge.</title>
        <authorList>
            <person name="Jin D."/>
            <person name="Kong X."/>
            <person name="Deng Y."/>
            <person name="Bai Z."/>
        </authorList>
    </citation>
    <scope>NUCLEOTIDE SEQUENCE [LARGE SCALE GENOMIC DNA]</scope>
    <source>
        <strain evidence="8 9">13</strain>
    </source>
</reference>
<dbReference type="InterPro" id="IPR011257">
    <property type="entry name" value="DNA_glycosylase"/>
</dbReference>
<keyword evidence="5" id="KW-0378">Hydrolase</keyword>
<dbReference type="GO" id="GO:0008725">
    <property type="term" value="F:DNA-3-methyladenine glycosylase activity"/>
    <property type="evidence" value="ECO:0007669"/>
    <property type="project" value="TreeGrafter"/>
</dbReference>
<dbReference type="SUPFAM" id="SSF48150">
    <property type="entry name" value="DNA-glycosylase"/>
    <property type="match status" value="1"/>
</dbReference>
<dbReference type="Proteomes" id="UP000220133">
    <property type="component" value="Chromosome"/>
</dbReference>
<evidence type="ECO:0000313" key="9">
    <source>
        <dbReference type="Proteomes" id="UP000220133"/>
    </source>
</evidence>
<dbReference type="InterPro" id="IPR037046">
    <property type="entry name" value="AlkA_N_sf"/>
</dbReference>
<feature type="domain" description="HhH-GPD" evidence="7">
    <location>
        <begin position="133"/>
        <end position="298"/>
    </location>
</feature>
<dbReference type="GO" id="GO:0032131">
    <property type="term" value="F:alkylated DNA binding"/>
    <property type="evidence" value="ECO:0007669"/>
    <property type="project" value="TreeGrafter"/>
</dbReference>
<evidence type="ECO:0000256" key="5">
    <source>
        <dbReference type="ARBA" id="ARBA00022801"/>
    </source>
</evidence>
<dbReference type="Gene3D" id="3.30.310.20">
    <property type="entry name" value="DNA-3-methyladenine glycosylase AlkA, N-terminal domain"/>
    <property type="match status" value="1"/>
</dbReference>
<dbReference type="SMART" id="SM00478">
    <property type="entry name" value="ENDO3c"/>
    <property type="match status" value="1"/>
</dbReference>
<dbReference type="InterPro" id="IPR003265">
    <property type="entry name" value="HhH-GPD_domain"/>
</dbReference>
<dbReference type="GO" id="GO:0032993">
    <property type="term" value="C:protein-DNA complex"/>
    <property type="evidence" value="ECO:0007669"/>
    <property type="project" value="TreeGrafter"/>
</dbReference>
<comment type="catalytic activity">
    <reaction evidence="1">
        <text>Hydrolysis of alkylated DNA, releasing 3-methyladenine, 3-methylguanine, 7-methylguanine and 7-methyladenine.</text>
        <dbReference type="EC" id="3.2.2.21"/>
    </reaction>
</comment>
<dbReference type="GO" id="GO:0005737">
    <property type="term" value="C:cytoplasm"/>
    <property type="evidence" value="ECO:0007669"/>
    <property type="project" value="TreeGrafter"/>
</dbReference>
<dbReference type="AlphaFoldDB" id="A0A291QQ49"/>
<proteinExistence type="inferred from homology"/>
<dbReference type="Gene3D" id="1.10.340.30">
    <property type="entry name" value="Hypothetical protein, domain 2"/>
    <property type="match status" value="1"/>
</dbReference>
<dbReference type="GO" id="GO:0006289">
    <property type="term" value="P:nucleotide-excision repair"/>
    <property type="evidence" value="ECO:0007669"/>
    <property type="project" value="InterPro"/>
</dbReference>
<organism evidence="8 9">
    <name type="scientific">Chitinophaga caeni</name>
    <dbReference type="NCBI Taxonomy" id="2029983"/>
    <lineage>
        <taxon>Bacteria</taxon>
        <taxon>Pseudomonadati</taxon>
        <taxon>Bacteroidota</taxon>
        <taxon>Chitinophagia</taxon>
        <taxon>Chitinophagales</taxon>
        <taxon>Chitinophagaceae</taxon>
        <taxon>Chitinophaga</taxon>
    </lineage>
</organism>
<dbReference type="OrthoDB" id="9785929at2"/>
<gene>
    <name evidence="8" type="ORF">COR50_02515</name>
</gene>
<dbReference type="CDD" id="cd00056">
    <property type="entry name" value="ENDO3c"/>
    <property type="match status" value="1"/>
</dbReference>
<evidence type="ECO:0000256" key="6">
    <source>
        <dbReference type="ARBA" id="ARBA00023204"/>
    </source>
</evidence>
<protein>
    <recommendedName>
        <fullName evidence="3">DNA-3-methyladenine glycosylase II</fullName>
        <ecNumber evidence="3">3.2.2.21</ecNumber>
    </recommendedName>
</protein>
<keyword evidence="4" id="KW-0227">DNA damage</keyword>
<dbReference type="RefSeq" id="WP_098192518.1">
    <property type="nucleotide sequence ID" value="NZ_CP023777.1"/>
</dbReference>
<evidence type="ECO:0000256" key="2">
    <source>
        <dbReference type="ARBA" id="ARBA00010817"/>
    </source>
</evidence>
<dbReference type="GO" id="GO:0006307">
    <property type="term" value="P:DNA alkylation repair"/>
    <property type="evidence" value="ECO:0007669"/>
    <property type="project" value="TreeGrafter"/>
</dbReference>
<dbReference type="Pfam" id="PF00730">
    <property type="entry name" value="HhH-GPD"/>
    <property type="match status" value="1"/>
</dbReference>
<dbReference type="InterPro" id="IPR012904">
    <property type="entry name" value="OGG_N"/>
</dbReference>
<evidence type="ECO:0000256" key="3">
    <source>
        <dbReference type="ARBA" id="ARBA00012000"/>
    </source>
</evidence>
<evidence type="ECO:0000256" key="1">
    <source>
        <dbReference type="ARBA" id="ARBA00000086"/>
    </source>
</evidence>
<comment type="similarity">
    <text evidence="2">Belongs to the alkylbase DNA glycosidase AlkA family.</text>
</comment>